<name>A0A532V9G0_UNCT6</name>
<dbReference type="AlphaFoldDB" id="A0A532V9G0"/>
<evidence type="ECO:0000313" key="3">
    <source>
        <dbReference type="Proteomes" id="UP000317778"/>
    </source>
</evidence>
<dbReference type="Proteomes" id="UP000317778">
    <property type="component" value="Unassembled WGS sequence"/>
</dbReference>
<proteinExistence type="predicted"/>
<protein>
    <recommendedName>
        <fullName evidence="1">Secretion system C-terminal sorting domain-containing protein</fullName>
    </recommendedName>
</protein>
<sequence length="639" mass="71013">MMCFFIIFSLLGMVSNPQVSQWGYTAQSEDTFATYAYTFGDIVIFSYSDINYCEILNDAGDSVWSGVLMNEEYVLVKDIPWGVYEVLGSKEFSVLSGDPFGRGLGCWYAVDQNSRPLSTKLLSVGPKSTFSPDLEAILVVFAYNDNTHVVVRNMENQVVIWEGDLDSAEYYLSEGGDVPPIVYSVEATRPVSTMTACGVNGMYVPAFNGTFTGRDFMTYQHMWGTTPQDIQFVPWEDETRVTVTRLGDPTDTIWHVFCEKRGEIKGFAVPLPTGGRPLYIHADKDISVSQTEWISFGTDYVSFYMVRGIDRDGLGLGKEFYIPLQASVSWAAIGPVYSRLHVIAFSDNTDIKVTRIPRDGGDETGIYEGTLDRGEFYRYTCPMDDEDAVAIYHVTTSEGVATMGSCLDRQGSDFLPLWFGIHPAVAAYPDQFRETYPGVPVSETDQGCYEVCVENNGNVWDIINIFTENSLDPDFVTELSDELGRTLPDVDGDGNPDTDTLPRRGSALVLVDVIPSDTVPVGTVDTCYFRVVSSRDTTKCDTAFLITRIIPGSVSEKPFVGAHFELRFAFGQDVVYVLNPAREELQLDIFDVTGRRVLSRTIQESQASIDVSGFPRGVYFISAKRGQSGRITRKVVVCK</sequence>
<accession>A0A532V9G0</accession>
<comment type="caution">
    <text evidence="2">The sequence shown here is derived from an EMBL/GenBank/DDBJ whole genome shotgun (WGS) entry which is preliminary data.</text>
</comment>
<organism evidence="2 3">
    <name type="scientific">candidate division TA06 bacterium B3_TA06</name>
    <dbReference type="NCBI Taxonomy" id="2012487"/>
    <lineage>
        <taxon>Bacteria</taxon>
        <taxon>Bacteria division TA06</taxon>
    </lineage>
</organism>
<dbReference type="NCBIfam" id="TIGR04183">
    <property type="entry name" value="Por_Secre_tail"/>
    <property type="match status" value="1"/>
</dbReference>
<feature type="domain" description="Secretion system C-terminal sorting" evidence="1">
    <location>
        <begin position="574"/>
        <end position="637"/>
    </location>
</feature>
<evidence type="ECO:0000259" key="1">
    <source>
        <dbReference type="Pfam" id="PF18962"/>
    </source>
</evidence>
<dbReference type="InterPro" id="IPR026444">
    <property type="entry name" value="Secre_tail"/>
</dbReference>
<evidence type="ECO:0000313" key="2">
    <source>
        <dbReference type="EMBL" id="TKJ43850.1"/>
    </source>
</evidence>
<dbReference type="EMBL" id="NJBO01000002">
    <property type="protein sequence ID" value="TKJ43850.1"/>
    <property type="molecule type" value="Genomic_DNA"/>
</dbReference>
<gene>
    <name evidence="2" type="ORF">CEE36_01660</name>
</gene>
<reference evidence="2 3" key="1">
    <citation type="submission" date="2017-06" db="EMBL/GenBank/DDBJ databases">
        <title>Novel microbial phyla capable of carbon fixation and sulfur reduction in deep-sea sediments.</title>
        <authorList>
            <person name="Huang J."/>
            <person name="Baker B."/>
            <person name="Wang Y."/>
        </authorList>
    </citation>
    <scope>NUCLEOTIDE SEQUENCE [LARGE SCALE GENOMIC DNA]</scope>
    <source>
        <strain evidence="2">B3_TA06</strain>
    </source>
</reference>
<dbReference type="Pfam" id="PF18962">
    <property type="entry name" value="Por_Secre_tail"/>
    <property type="match status" value="1"/>
</dbReference>